<reference evidence="2" key="1">
    <citation type="journal article" date="2020" name="J. ISSAAS">
        <title>Lactobacilli and other gastrointestinal microbiota of Peromyscus leucopus, reservoir host for agents of Lyme disease and other zoonoses in North America.</title>
        <authorList>
            <person name="Milovic A."/>
            <person name="Bassam K."/>
            <person name="Shao H."/>
            <person name="Chatzistamou I."/>
            <person name="Tufts D.M."/>
            <person name="Diuk-Wasser M."/>
            <person name="Barbour A.G."/>
        </authorList>
    </citation>
    <scope>NUCLEOTIDE SEQUENCE</scope>
    <source>
        <strain evidence="2">LL4</strain>
    </source>
</reference>
<name>A0A650ELA7_9HELI</name>
<dbReference type="Gene3D" id="3.90.550.10">
    <property type="entry name" value="Spore Coat Polysaccharide Biosynthesis Protein SpsA, Chain A"/>
    <property type="match status" value="1"/>
</dbReference>
<feature type="domain" description="Glycosyltransferase 2-like" evidence="1">
    <location>
        <begin position="40"/>
        <end position="213"/>
    </location>
</feature>
<dbReference type="PANTHER" id="PTHR48090:SF7">
    <property type="entry name" value="RFBJ PROTEIN"/>
    <property type="match status" value="1"/>
</dbReference>
<dbReference type="GO" id="GO:0016740">
    <property type="term" value="F:transferase activity"/>
    <property type="evidence" value="ECO:0007669"/>
    <property type="project" value="UniProtKB-KW"/>
</dbReference>
<protein>
    <submittedName>
        <fullName evidence="2">Glycosyl transferase</fullName>
    </submittedName>
</protein>
<dbReference type="EMBL" id="MN577568">
    <property type="protein sequence ID" value="QGT50222.1"/>
    <property type="molecule type" value="Genomic_DNA"/>
</dbReference>
<evidence type="ECO:0000313" key="2">
    <source>
        <dbReference type="EMBL" id="QGT50222.1"/>
    </source>
</evidence>
<dbReference type="InterPro" id="IPR050256">
    <property type="entry name" value="Glycosyltransferase_2"/>
</dbReference>
<dbReference type="PANTHER" id="PTHR48090">
    <property type="entry name" value="UNDECAPRENYL-PHOSPHATE 4-DEOXY-4-FORMAMIDO-L-ARABINOSE TRANSFERASE-RELATED"/>
    <property type="match status" value="1"/>
</dbReference>
<dbReference type="SUPFAM" id="SSF53448">
    <property type="entry name" value="Nucleotide-diphospho-sugar transferases"/>
    <property type="match status" value="1"/>
</dbReference>
<accession>A0A650ELA7</accession>
<dbReference type="InterPro" id="IPR001173">
    <property type="entry name" value="Glyco_trans_2-like"/>
</dbReference>
<keyword evidence="2" id="KW-0808">Transferase</keyword>
<organism evidence="2">
    <name type="scientific">uncultured Helicobacter sp</name>
    <dbReference type="NCBI Taxonomy" id="175537"/>
    <lineage>
        <taxon>Bacteria</taxon>
        <taxon>Pseudomonadati</taxon>
        <taxon>Campylobacterota</taxon>
        <taxon>Epsilonproteobacteria</taxon>
        <taxon>Campylobacterales</taxon>
        <taxon>Helicobacteraceae</taxon>
        <taxon>Helicobacter</taxon>
        <taxon>environmental samples</taxon>
    </lineage>
</organism>
<evidence type="ECO:0000259" key="1">
    <source>
        <dbReference type="Pfam" id="PF00535"/>
    </source>
</evidence>
<dbReference type="InterPro" id="IPR029044">
    <property type="entry name" value="Nucleotide-diphossugar_trans"/>
</dbReference>
<dbReference type="Pfam" id="PF00535">
    <property type="entry name" value="Glycos_transf_2"/>
    <property type="match status" value="1"/>
</dbReference>
<proteinExistence type="predicted"/>
<dbReference type="CDD" id="cd04179">
    <property type="entry name" value="DPM_DPG-synthase_like"/>
    <property type="match status" value="1"/>
</dbReference>
<sequence>MKLKKFKYNGKLYLFYTSKGLLWNLIKVLRGGGHNLNTLSVIIPCFNEKATIETLLDVVKNVPLPYKKEIIIVDDGSSDGTKEILQNLHNTHDTTDNKDSYHIKIIYHTHNQGKGAALRTGITQATGDIVLIQDADLEYDPSQYPKLLEPFERGVADVVFGSRFVSGDSHRVLYFWHRIANGMLTLFSNMLTNLNLTDMETCYKVFKREIIQSITLQENRFGFEPEITAKIAKIKNIRIYEVGISYYGRTYQEGKKIGVKDGFRALWAILKYHFKG</sequence>
<gene>
    <name evidence="2" type="ORF">Helico6505_0540</name>
</gene>
<dbReference type="AlphaFoldDB" id="A0A650ELA7"/>